<accession>C9LCG0</accession>
<dbReference type="STRING" id="537007.BLAHAN_07118"/>
<evidence type="ECO:0000256" key="1">
    <source>
        <dbReference type="SAM" id="Phobius"/>
    </source>
</evidence>
<keyword evidence="1" id="KW-0812">Transmembrane</keyword>
<name>C9LCG0_BLAHA</name>
<keyword evidence="1" id="KW-1133">Transmembrane helix</keyword>
<organism evidence="2 3">
    <name type="scientific">Blautia hansenii DSM 20583</name>
    <dbReference type="NCBI Taxonomy" id="537007"/>
    <lineage>
        <taxon>Bacteria</taxon>
        <taxon>Bacillati</taxon>
        <taxon>Bacillota</taxon>
        <taxon>Clostridia</taxon>
        <taxon>Lachnospirales</taxon>
        <taxon>Lachnospiraceae</taxon>
        <taxon>Blautia</taxon>
    </lineage>
</organism>
<dbReference type="EMBL" id="ABYU02000056">
    <property type="protein sequence ID" value="EEX20089.1"/>
    <property type="molecule type" value="Genomic_DNA"/>
</dbReference>
<keyword evidence="3" id="KW-1185">Reference proteome</keyword>
<gene>
    <name evidence="2" type="ORF">BLAHAN_07118</name>
</gene>
<evidence type="ECO:0000313" key="3">
    <source>
        <dbReference type="Proteomes" id="UP000003755"/>
    </source>
</evidence>
<protein>
    <submittedName>
        <fullName evidence="2">Uncharacterized protein</fullName>
    </submittedName>
</protein>
<evidence type="ECO:0000313" key="2">
    <source>
        <dbReference type="EMBL" id="EEX20089.1"/>
    </source>
</evidence>
<dbReference type="AlphaFoldDB" id="C9LCG0"/>
<dbReference type="HOGENOM" id="CLU_3165175_0_0_9"/>
<dbReference type="Proteomes" id="UP000003755">
    <property type="component" value="Unassembled WGS sequence"/>
</dbReference>
<comment type="caution">
    <text evidence="2">The sequence shown here is derived from an EMBL/GenBank/DDBJ whole genome shotgun (WGS) entry which is preliminary data.</text>
</comment>
<feature type="transmembrane region" description="Helical" evidence="1">
    <location>
        <begin position="14"/>
        <end position="32"/>
    </location>
</feature>
<sequence>MAEYSTVCRNLCKILLVFRVLILIIIIWKNGIEKKRICWKRKSWRIL</sequence>
<reference evidence="2" key="1">
    <citation type="submission" date="2009-09" db="EMBL/GenBank/DDBJ databases">
        <authorList>
            <person name="Weinstock G."/>
            <person name="Sodergren E."/>
            <person name="Clifton S."/>
            <person name="Fulton L."/>
            <person name="Fulton B."/>
            <person name="Courtney L."/>
            <person name="Fronick C."/>
            <person name="Harrison M."/>
            <person name="Strong C."/>
            <person name="Farmer C."/>
            <person name="Delahaunty K."/>
            <person name="Markovic C."/>
            <person name="Hall O."/>
            <person name="Minx P."/>
            <person name="Tomlinson C."/>
            <person name="Mitreva M."/>
            <person name="Nelson J."/>
            <person name="Hou S."/>
            <person name="Wollam A."/>
            <person name="Pepin K.H."/>
            <person name="Johnson M."/>
            <person name="Bhonagiri V."/>
            <person name="Nash W.E."/>
            <person name="Warren W."/>
            <person name="Chinwalla A."/>
            <person name="Mardis E.R."/>
            <person name="Wilson R.K."/>
        </authorList>
    </citation>
    <scope>NUCLEOTIDE SEQUENCE [LARGE SCALE GENOMIC DNA]</scope>
    <source>
        <strain evidence="2">DSM 20583</strain>
    </source>
</reference>
<keyword evidence="1" id="KW-0472">Membrane</keyword>
<proteinExistence type="predicted"/>